<feature type="region of interest" description="Disordered" evidence="1">
    <location>
        <begin position="23"/>
        <end position="45"/>
    </location>
</feature>
<gene>
    <name evidence="2" type="ORF">SMTD_LOCUS4114</name>
</gene>
<dbReference type="AlphaFoldDB" id="A0A183NPS7"/>
<feature type="non-terminal residue" evidence="2">
    <location>
        <position position="71"/>
    </location>
</feature>
<organism evidence="2 3">
    <name type="scientific">Schistosoma mattheei</name>
    <dbReference type="NCBI Taxonomy" id="31246"/>
    <lineage>
        <taxon>Eukaryota</taxon>
        <taxon>Metazoa</taxon>
        <taxon>Spiralia</taxon>
        <taxon>Lophotrochozoa</taxon>
        <taxon>Platyhelminthes</taxon>
        <taxon>Trematoda</taxon>
        <taxon>Digenea</taxon>
        <taxon>Strigeidida</taxon>
        <taxon>Schistosomatoidea</taxon>
        <taxon>Schistosomatidae</taxon>
        <taxon>Schistosoma</taxon>
    </lineage>
</organism>
<sequence>MIEQHDSDTKHLPFTIHTLLELNNTNNNNNNSTSNNQLNNETKQLPIEKHLQKTFIKNGTPYQSIKQSMKH</sequence>
<protein>
    <submittedName>
        <fullName evidence="2">Uncharacterized protein</fullName>
    </submittedName>
</protein>
<name>A0A183NPS7_9TREM</name>
<accession>A0A183NPS7</accession>
<dbReference type="Proteomes" id="UP000269396">
    <property type="component" value="Unassembled WGS sequence"/>
</dbReference>
<keyword evidence="3" id="KW-1185">Reference proteome</keyword>
<evidence type="ECO:0000313" key="3">
    <source>
        <dbReference type="Proteomes" id="UP000269396"/>
    </source>
</evidence>
<feature type="compositionally biased region" description="Low complexity" evidence="1">
    <location>
        <begin position="23"/>
        <end position="42"/>
    </location>
</feature>
<proteinExistence type="predicted"/>
<evidence type="ECO:0000313" key="2">
    <source>
        <dbReference type="EMBL" id="VDP02881.1"/>
    </source>
</evidence>
<reference evidence="2 3" key="1">
    <citation type="submission" date="2018-11" db="EMBL/GenBank/DDBJ databases">
        <authorList>
            <consortium name="Pathogen Informatics"/>
        </authorList>
    </citation>
    <scope>NUCLEOTIDE SEQUENCE [LARGE SCALE GENOMIC DNA]</scope>
    <source>
        <strain>Denwood</strain>
        <strain evidence="3">Zambia</strain>
    </source>
</reference>
<evidence type="ECO:0000256" key="1">
    <source>
        <dbReference type="SAM" id="MobiDB-lite"/>
    </source>
</evidence>
<dbReference type="EMBL" id="UZAL01009978">
    <property type="protein sequence ID" value="VDP02881.1"/>
    <property type="molecule type" value="Genomic_DNA"/>
</dbReference>